<organism evidence="1 2">
    <name type="scientific">Pseudonocardia xishanensis</name>
    <dbReference type="NCBI Taxonomy" id="630995"/>
    <lineage>
        <taxon>Bacteria</taxon>
        <taxon>Bacillati</taxon>
        <taxon>Actinomycetota</taxon>
        <taxon>Actinomycetes</taxon>
        <taxon>Pseudonocardiales</taxon>
        <taxon>Pseudonocardiaceae</taxon>
        <taxon>Pseudonocardia</taxon>
    </lineage>
</organism>
<accession>A0ABP8S3L1</accession>
<sequence length="77" mass="8429">MLLGHPPRVLRHLGTPLQLADQRIDLVPRVTAPDHLEVAGTVHRIGIDCHTESVTVSAGDLHRGRRAGETVRRVTTV</sequence>
<comment type="caution">
    <text evidence="1">The sequence shown here is derived from an EMBL/GenBank/DDBJ whole genome shotgun (WGS) entry which is preliminary data.</text>
</comment>
<keyword evidence="2" id="KW-1185">Reference proteome</keyword>
<evidence type="ECO:0000313" key="1">
    <source>
        <dbReference type="EMBL" id="GAA4558030.1"/>
    </source>
</evidence>
<name>A0ABP8S3L1_9PSEU</name>
<evidence type="ECO:0000313" key="2">
    <source>
        <dbReference type="Proteomes" id="UP001501598"/>
    </source>
</evidence>
<reference evidence="2" key="1">
    <citation type="journal article" date="2019" name="Int. J. Syst. Evol. Microbiol.">
        <title>The Global Catalogue of Microorganisms (GCM) 10K type strain sequencing project: providing services to taxonomists for standard genome sequencing and annotation.</title>
        <authorList>
            <consortium name="The Broad Institute Genomics Platform"/>
            <consortium name="The Broad Institute Genome Sequencing Center for Infectious Disease"/>
            <person name="Wu L."/>
            <person name="Ma J."/>
        </authorList>
    </citation>
    <scope>NUCLEOTIDE SEQUENCE [LARGE SCALE GENOMIC DNA]</scope>
    <source>
        <strain evidence="2">JCM 17906</strain>
    </source>
</reference>
<dbReference type="Proteomes" id="UP001501598">
    <property type="component" value="Unassembled WGS sequence"/>
</dbReference>
<proteinExistence type="predicted"/>
<dbReference type="EMBL" id="BAABGT010000106">
    <property type="protein sequence ID" value="GAA4558030.1"/>
    <property type="molecule type" value="Genomic_DNA"/>
</dbReference>
<gene>
    <name evidence="1" type="ORF">GCM10023175_63530</name>
</gene>
<protein>
    <submittedName>
        <fullName evidence="1">Uncharacterized protein</fullName>
    </submittedName>
</protein>